<reference evidence="1" key="1">
    <citation type="submission" date="2019-06" db="EMBL/GenBank/DDBJ databases">
        <authorList>
            <person name="Murdoch R.W."/>
            <person name="Fathepure B."/>
        </authorList>
    </citation>
    <scope>NUCLEOTIDE SEQUENCE</scope>
</reference>
<sequence>MIQPAPPRLGPSNKPDVVIALGSSNAFLAVIGTIRDLGGVISHE</sequence>
<accession>A0A5B8RE02</accession>
<dbReference type="AlphaFoldDB" id="A0A5B8RE02"/>
<organism evidence="1">
    <name type="scientific">uncultured organism</name>
    <dbReference type="NCBI Taxonomy" id="155900"/>
    <lineage>
        <taxon>unclassified sequences</taxon>
        <taxon>environmental samples</taxon>
    </lineage>
</organism>
<proteinExistence type="predicted"/>
<dbReference type="EMBL" id="MN079174">
    <property type="protein sequence ID" value="QEA06821.1"/>
    <property type="molecule type" value="Genomic_DNA"/>
</dbReference>
<protein>
    <submittedName>
        <fullName evidence="1">Uncharacterized protein</fullName>
    </submittedName>
</protein>
<name>A0A5B8RE02_9ZZZZ</name>
<evidence type="ECO:0000313" key="1">
    <source>
        <dbReference type="EMBL" id="QEA06821.1"/>
    </source>
</evidence>
<gene>
    <name evidence="1" type="ORF">KBTEX_03162</name>
</gene>